<dbReference type="Proteomes" id="UP001204953">
    <property type="component" value="Unassembled WGS sequence"/>
</dbReference>
<evidence type="ECO:0000313" key="10">
    <source>
        <dbReference type="EMBL" id="MCP2731758.1"/>
    </source>
</evidence>
<dbReference type="AlphaFoldDB" id="A0AAE3KRJ9"/>
<keyword evidence="3" id="KW-0732">Signal</keyword>
<evidence type="ECO:0000259" key="9">
    <source>
        <dbReference type="PROSITE" id="PS51829"/>
    </source>
</evidence>
<evidence type="ECO:0000256" key="4">
    <source>
        <dbReference type="ARBA" id="ARBA00022801"/>
    </source>
</evidence>
<name>A0AAE3KRJ9_9CYAN</name>
<dbReference type="SUPFAM" id="SSF49785">
    <property type="entry name" value="Galactose-binding domain-like"/>
    <property type="match status" value="1"/>
</dbReference>
<accession>A0AAE3KRJ9</accession>
<dbReference type="GO" id="GO:0004252">
    <property type="term" value="F:serine-type endopeptidase activity"/>
    <property type="evidence" value="ECO:0007669"/>
    <property type="project" value="InterPro"/>
</dbReference>
<dbReference type="Gene3D" id="3.40.50.200">
    <property type="entry name" value="Peptidase S8/S53 domain"/>
    <property type="match status" value="1"/>
</dbReference>
<dbReference type="EMBL" id="JAMZMM010000392">
    <property type="protein sequence ID" value="MCP2731758.1"/>
    <property type="molecule type" value="Genomic_DNA"/>
</dbReference>
<proteinExistence type="inferred from homology"/>
<feature type="compositionally biased region" description="Polar residues" evidence="8">
    <location>
        <begin position="8"/>
        <end position="39"/>
    </location>
</feature>
<keyword evidence="2" id="KW-0645">Protease</keyword>
<dbReference type="PROSITE" id="PS51829">
    <property type="entry name" value="P_HOMO_B"/>
    <property type="match status" value="1"/>
</dbReference>
<dbReference type="InterPro" id="IPR038081">
    <property type="entry name" value="CalX-like_sf"/>
</dbReference>
<comment type="caution">
    <text evidence="10">The sequence shown here is derived from an EMBL/GenBank/DDBJ whole genome shotgun (WGS) entry which is preliminary data.</text>
</comment>
<evidence type="ECO:0000256" key="1">
    <source>
        <dbReference type="ARBA" id="ARBA00005325"/>
    </source>
</evidence>
<feature type="region of interest" description="Disordered" evidence="8">
    <location>
        <begin position="1"/>
        <end position="39"/>
    </location>
</feature>
<dbReference type="SUPFAM" id="SSF52743">
    <property type="entry name" value="Subtilisin-like"/>
    <property type="match status" value="1"/>
</dbReference>
<keyword evidence="5" id="KW-0720">Serine protease</keyword>
<sequence>MSRDFNETIDSQGNVYSYQKNPQGTYDSNPSPTNNNSHGTEVAGIAAAVGNNGIGISGVAPNAAVAGLRLTAGEVNDKQIADAVSYLRNDIDIYNSSWKIIDNFWASPMAEYELEIGATQGRNGLGNIHVFAAGNDGGSEGNVNYNTLTNSRHGIVVGAVTSSGEETNYSQPGAAVLVSAYAGGIATTDLLGNQGVNPGNSFGDYLDGNYTGNGSATSVPAAQVSGTVALMLEANPSLSLRDVQHILVETAVKNNPTNQGWVTNGGGNNVHNQYGFGVVDAAAAVSLAKNWTSVGSEVKISAFEEFDNPILIPDNDENGITRKFTISEDITVESAEVLFDAKHDFRGDLEVILTSPDGTESVLASHNGIKGKDFDKWVFTSVRNWGESAVGEWKLSVKDWQSGDVGSLSEWGLNIYGSKPTVTIKATDDFAAEGEDAGEFTVFRSGSSKNQLTVSYEIDLSPVGTKPPATNGVDYEKLTGTITIPAGADSVKIPIITLDDSDAELPEIVKLKLKENNGYQVGNSNVDWLLIADTETPQISVYAGAYY</sequence>
<evidence type="ECO:0000256" key="2">
    <source>
        <dbReference type="ARBA" id="ARBA00022670"/>
    </source>
</evidence>
<protein>
    <submittedName>
        <fullName evidence="10">S8 family serine peptidase</fullName>
    </submittedName>
</protein>
<keyword evidence="4" id="KW-0378">Hydrolase</keyword>
<dbReference type="PROSITE" id="PS00137">
    <property type="entry name" value="SUBTILASE_HIS"/>
    <property type="match status" value="1"/>
</dbReference>
<keyword evidence="6" id="KW-0106">Calcium</keyword>
<evidence type="ECO:0000256" key="8">
    <source>
        <dbReference type="SAM" id="MobiDB-lite"/>
    </source>
</evidence>
<dbReference type="InterPro" id="IPR036852">
    <property type="entry name" value="Peptidase_S8/S53_dom_sf"/>
</dbReference>
<dbReference type="InterPro" id="IPR034182">
    <property type="entry name" value="Kexin/furin"/>
</dbReference>
<dbReference type="Gene3D" id="2.60.40.2030">
    <property type="match status" value="1"/>
</dbReference>
<evidence type="ECO:0000256" key="7">
    <source>
        <dbReference type="PROSITE-ProRule" id="PRU01240"/>
    </source>
</evidence>
<dbReference type="PANTHER" id="PTHR42884:SF14">
    <property type="entry name" value="NEUROENDOCRINE CONVERTASE 1"/>
    <property type="match status" value="1"/>
</dbReference>
<dbReference type="GO" id="GO:0005737">
    <property type="term" value="C:cytoplasm"/>
    <property type="evidence" value="ECO:0007669"/>
    <property type="project" value="UniProtKB-ARBA"/>
</dbReference>
<dbReference type="InterPro" id="IPR000209">
    <property type="entry name" value="Peptidase_S8/S53_dom"/>
</dbReference>
<comment type="similarity">
    <text evidence="1">Belongs to the peptidase S8 family. Furin subfamily.</text>
</comment>
<dbReference type="RefSeq" id="WP_254014491.1">
    <property type="nucleotide sequence ID" value="NZ_JAMZMM010000392.1"/>
</dbReference>
<dbReference type="InterPro" id="IPR008979">
    <property type="entry name" value="Galactose-bd-like_sf"/>
</dbReference>
<evidence type="ECO:0000313" key="11">
    <source>
        <dbReference type="Proteomes" id="UP001204953"/>
    </source>
</evidence>
<dbReference type="GO" id="GO:0012505">
    <property type="term" value="C:endomembrane system"/>
    <property type="evidence" value="ECO:0007669"/>
    <property type="project" value="UniProtKB-ARBA"/>
</dbReference>
<dbReference type="PROSITE" id="PS51892">
    <property type="entry name" value="SUBTILASE"/>
    <property type="match status" value="1"/>
</dbReference>
<organism evidence="10 11">
    <name type="scientific">Limnofasciculus baicalensis BBK-W-15</name>
    <dbReference type="NCBI Taxonomy" id="2699891"/>
    <lineage>
        <taxon>Bacteria</taxon>
        <taxon>Bacillati</taxon>
        <taxon>Cyanobacteriota</taxon>
        <taxon>Cyanophyceae</taxon>
        <taxon>Coleofasciculales</taxon>
        <taxon>Coleofasciculaceae</taxon>
        <taxon>Limnofasciculus</taxon>
        <taxon>Limnofasciculus baicalensis</taxon>
    </lineage>
</organism>
<dbReference type="GO" id="GO:0016485">
    <property type="term" value="P:protein processing"/>
    <property type="evidence" value="ECO:0007669"/>
    <property type="project" value="TreeGrafter"/>
</dbReference>
<dbReference type="Pfam" id="PF00082">
    <property type="entry name" value="Peptidase_S8"/>
    <property type="match status" value="1"/>
</dbReference>
<evidence type="ECO:0000256" key="3">
    <source>
        <dbReference type="ARBA" id="ARBA00022729"/>
    </source>
</evidence>
<dbReference type="CDD" id="cd04059">
    <property type="entry name" value="Peptidases_S8_Protein_convertases_Kexins_Furin-like"/>
    <property type="match status" value="1"/>
</dbReference>
<feature type="domain" description="P/Homo B" evidence="9">
    <location>
        <begin position="294"/>
        <end position="421"/>
    </location>
</feature>
<evidence type="ECO:0000256" key="5">
    <source>
        <dbReference type="ARBA" id="ARBA00022825"/>
    </source>
</evidence>
<gene>
    <name evidence="10" type="ORF">NJ959_25335</name>
</gene>
<dbReference type="SUPFAM" id="SSF141072">
    <property type="entry name" value="CalX-like"/>
    <property type="match status" value="1"/>
</dbReference>
<comment type="caution">
    <text evidence="7">Lacks conserved residue(s) required for the propagation of feature annotation.</text>
</comment>
<evidence type="ECO:0000256" key="6">
    <source>
        <dbReference type="ARBA" id="ARBA00022837"/>
    </source>
</evidence>
<dbReference type="Gene3D" id="2.60.120.260">
    <property type="entry name" value="Galactose-binding domain-like"/>
    <property type="match status" value="1"/>
</dbReference>
<dbReference type="InterPro" id="IPR002884">
    <property type="entry name" value="P_dom"/>
</dbReference>
<dbReference type="Pfam" id="PF01483">
    <property type="entry name" value="P_proprotein"/>
    <property type="match status" value="1"/>
</dbReference>
<dbReference type="InterPro" id="IPR022398">
    <property type="entry name" value="Peptidase_S8_His-AS"/>
</dbReference>
<dbReference type="GO" id="GO:0016020">
    <property type="term" value="C:membrane"/>
    <property type="evidence" value="ECO:0007669"/>
    <property type="project" value="TreeGrafter"/>
</dbReference>
<dbReference type="PANTHER" id="PTHR42884">
    <property type="entry name" value="PROPROTEIN CONVERTASE SUBTILISIN/KEXIN-RELATED"/>
    <property type="match status" value="1"/>
</dbReference>
<keyword evidence="11" id="KW-1185">Reference proteome</keyword>
<reference evidence="10" key="1">
    <citation type="submission" date="2022-06" db="EMBL/GenBank/DDBJ databases">
        <title>New cyanobacteria of genus Symplocastrum in benthos of Lake Baikal.</title>
        <authorList>
            <person name="Sorokovikova E."/>
            <person name="Tikhonova I."/>
            <person name="Krasnopeev A."/>
            <person name="Evseev P."/>
            <person name="Gladkikh A."/>
            <person name="Belykh O."/>
        </authorList>
    </citation>
    <scope>NUCLEOTIDE SEQUENCE</scope>
    <source>
        <strain evidence="10">BBK-W-15</strain>
    </source>
</reference>